<dbReference type="InterPro" id="IPR003691">
    <property type="entry name" value="FluC"/>
</dbReference>
<dbReference type="PANTHER" id="PTHR28259">
    <property type="entry name" value="FLUORIDE EXPORT PROTEIN 1-RELATED"/>
    <property type="match status" value="1"/>
</dbReference>
<proteinExistence type="inferred from homology"/>
<dbReference type="GO" id="GO:0046872">
    <property type="term" value="F:metal ion binding"/>
    <property type="evidence" value="ECO:0007669"/>
    <property type="project" value="UniProtKB-KW"/>
</dbReference>
<evidence type="ECO:0000256" key="2">
    <source>
        <dbReference type="ARBA" id="ARBA00022475"/>
    </source>
</evidence>
<dbReference type="KEGG" id="hae:halTADL_3316"/>
<comment type="similarity">
    <text evidence="6 8">Belongs to the fluoride channel Fluc/FEX (TC 1.A.43) family.</text>
</comment>
<evidence type="ECO:0000313" key="10">
    <source>
        <dbReference type="Proteomes" id="UP000198888"/>
    </source>
</evidence>
<feature type="transmembrane region" description="Helical" evidence="8">
    <location>
        <begin position="6"/>
        <end position="24"/>
    </location>
</feature>
<evidence type="ECO:0000256" key="4">
    <source>
        <dbReference type="ARBA" id="ARBA00022989"/>
    </source>
</evidence>
<evidence type="ECO:0000256" key="3">
    <source>
        <dbReference type="ARBA" id="ARBA00022692"/>
    </source>
</evidence>
<dbReference type="RefSeq" id="WP_089673295.1">
    <property type="nucleotide sequence ID" value="NZ_CP024845.1"/>
</dbReference>
<keyword evidence="8" id="KW-0915">Sodium</keyword>
<dbReference type="PANTHER" id="PTHR28259:SF1">
    <property type="entry name" value="FLUORIDE EXPORT PROTEIN 1-RELATED"/>
    <property type="match status" value="1"/>
</dbReference>
<feature type="transmembrane region" description="Helical" evidence="8">
    <location>
        <begin position="63"/>
        <end position="82"/>
    </location>
</feature>
<dbReference type="NCBIfam" id="TIGR00494">
    <property type="entry name" value="crcB"/>
    <property type="match status" value="1"/>
</dbReference>
<keyword evidence="2 8" id="KW-1003">Cell membrane</keyword>
<dbReference type="GeneID" id="35004083"/>
<dbReference type="HAMAP" id="MF_00454">
    <property type="entry name" value="FluC"/>
    <property type="match status" value="1"/>
</dbReference>
<feature type="transmembrane region" description="Helical" evidence="8">
    <location>
        <begin position="94"/>
        <end position="120"/>
    </location>
</feature>
<dbReference type="GO" id="GO:0140114">
    <property type="term" value="P:cellular detoxification of fluoride"/>
    <property type="evidence" value="ECO:0007669"/>
    <property type="project" value="UniProtKB-UniRule"/>
</dbReference>
<feature type="binding site" evidence="8">
    <location>
        <position position="77"/>
    </location>
    <ligand>
        <name>Na(+)</name>
        <dbReference type="ChEBI" id="CHEBI:29101"/>
        <note>structural</note>
    </ligand>
</feature>
<dbReference type="GO" id="GO:0062054">
    <property type="term" value="F:fluoride channel activity"/>
    <property type="evidence" value="ECO:0007669"/>
    <property type="project" value="UniProtKB-UniRule"/>
</dbReference>
<reference evidence="9 10" key="1">
    <citation type="submission" date="2016-10" db="EMBL/GenBank/DDBJ databases">
        <authorList>
            <person name="de Groot N.N."/>
        </authorList>
    </citation>
    <scope>NUCLEOTIDE SEQUENCE [LARGE SCALE GENOMIC DNA]</scope>
    <source>
        <strain evidence="9 10">DSM 22187</strain>
    </source>
</reference>
<dbReference type="OrthoDB" id="304656at2157"/>
<feature type="transmembrane region" description="Helical" evidence="8">
    <location>
        <begin position="36"/>
        <end position="57"/>
    </location>
</feature>
<dbReference type="Proteomes" id="UP000198888">
    <property type="component" value="Unassembled WGS sequence"/>
</dbReference>
<dbReference type="Pfam" id="PF02537">
    <property type="entry name" value="CRCB"/>
    <property type="match status" value="1"/>
</dbReference>
<dbReference type="GO" id="GO:0005886">
    <property type="term" value="C:plasma membrane"/>
    <property type="evidence" value="ECO:0007669"/>
    <property type="project" value="UniProtKB-SubCell"/>
</dbReference>
<evidence type="ECO:0000256" key="5">
    <source>
        <dbReference type="ARBA" id="ARBA00023136"/>
    </source>
</evidence>
<dbReference type="AlphaFoldDB" id="A0A1H6WNS7"/>
<gene>
    <name evidence="8" type="primary">fluC</name>
    <name evidence="8" type="synonym">crcB</name>
    <name evidence="9" type="ORF">SAMN05444271_12430</name>
</gene>
<name>A0A1H6WNS7_9EURY</name>
<feature type="binding site" evidence="8">
    <location>
        <position position="74"/>
    </location>
    <ligand>
        <name>Na(+)</name>
        <dbReference type="ChEBI" id="CHEBI:29101"/>
        <note>structural</note>
    </ligand>
</feature>
<keyword evidence="4 8" id="KW-1133">Transmembrane helix</keyword>
<evidence type="ECO:0000256" key="8">
    <source>
        <dbReference type="HAMAP-Rule" id="MF_00454"/>
    </source>
</evidence>
<comment type="subcellular location">
    <subcellularLocation>
        <location evidence="1 8">Cell membrane</location>
        <topology evidence="1 8">Multi-pass membrane protein</topology>
    </subcellularLocation>
</comment>
<accession>A0A1H6WNS7</accession>
<keyword evidence="8" id="KW-0813">Transport</keyword>
<keyword evidence="3 8" id="KW-0812">Transmembrane</keyword>
<dbReference type="STRING" id="1073996.SAMN05444271_12430"/>
<keyword evidence="8" id="KW-0406">Ion transport</keyword>
<evidence type="ECO:0000256" key="6">
    <source>
        <dbReference type="ARBA" id="ARBA00035120"/>
    </source>
</evidence>
<comment type="function">
    <text evidence="8">Fluoride-specific ion channel. Important for reducing fluoride concentration in the cell, thus reducing its toxicity.</text>
</comment>
<evidence type="ECO:0000313" key="9">
    <source>
        <dbReference type="EMBL" id="SEJ14132.1"/>
    </source>
</evidence>
<dbReference type="EMBL" id="FNYR01000024">
    <property type="protein sequence ID" value="SEJ14132.1"/>
    <property type="molecule type" value="Genomic_DNA"/>
</dbReference>
<protein>
    <recommendedName>
        <fullName evidence="8">Fluoride-specific ion channel FluC</fullName>
    </recommendedName>
</protein>
<keyword evidence="5 8" id="KW-0472">Membrane</keyword>
<organism evidence="9 10">
    <name type="scientific">Halohasta litchfieldiae</name>
    <dbReference type="NCBI Taxonomy" id="1073996"/>
    <lineage>
        <taxon>Archaea</taxon>
        <taxon>Methanobacteriati</taxon>
        <taxon>Methanobacteriota</taxon>
        <taxon>Stenosarchaea group</taxon>
        <taxon>Halobacteria</taxon>
        <taxon>Halobacteriales</taxon>
        <taxon>Haloferacaceae</taxon>
        <taxon>Halohasta</taxon>
    </lineage>
</organism>
<sequence length="121" mass="12594">MVPMEPAYLLGTGGAIGAVLRYLVSDLVVRQQGDMQFPLSTLVVNVIGSFVLGVVVFGNFSEAVTLFFGVGLCGAFTTYSSFSVQTVRLWERGMGGAAVLNAVGNFVLSVAAAGLAWLIIG</sequence>
<evidence type="ECO:0000256" key="7">
    <source>
        <dbReference type="ARBA" id="ARBA00035585"/>
    </source>
</evidence>
<keyword evidence="10" id="KW-1185">Reference proteome</keyword>
<accession>A0A2H4Q6M2</accession>
<comment type="activity regulation">
    <text evidence="8">Na(+) is not transported, but it plays an essential structural role and its presence is essential for fluoride channel function.</text>
</comment>
<keyword evidence="8" id="KW-0479">Metal-binding</keyword>
<evidence type="ECO:0000256" key="1">
    <source>
        <dbReference type="ARBA" id="ARBA00004651"/>
    </source>
</evidence>
<keyword evidence="8" id="KW-0407">Ion channel</keyword>
<comment type="catalytic activity">
    <reaction evidence="7">
        <text>fluoride(in) = fluoride(out)</text>
        <dbReference type="Rhea" id="RHEA:76159"/>
        <dbReference type="ChEBI" id="CHEBI:17051"/>
    </reaction>
    <physiologicalReaction direction="left-to-right" evidence="7">
        <dbReference type="Rhea" id="RHEA:76160"/>
    </physiologicalReaction>
</comment>